<evidence type="ECO:0000256" key="1">
    <source>
        <dbReference type="SAM" id="MobiDB-lite"/>
    </source>
</evidence>
<name>A0ABD1Z484_9MARC</name>
<dbReference type="EMBL" id="JBHFFA010000002">
    <property type="protein sequence ID" value="KAL2642585.1"/>
    <property type="molecule type" value="Genomic_DNA"/>
</dbReference>
<feature type="compositionally biased region" description="Basic and acidic residues" evidence="1">
    <location>
        <begin position="1"/>
        <end position="30"/>
    </location>
</feature>
<comment type="caution">
    <text evidence="2">The sequence shown here is derived from an EMBL/GenBank/DDBJ whole genome shotgun (WGS) entry which is preliminary data.</text>
</comment>
<dbReference type="Proteomes" id="UP001605036">
    <property type="component" value="Unassembled WGS sequence"/>
</dbReference>
<feature type="region of interest" description="Disordered" evidence="1">
    <location>
        <begin position="61"/>
        <end position="101"/>
    </location>
</feature>
<sequence length="101" mass="11729">MAERDTLKEEGLERTDNSAKGFKDQQDRKPSLYRYRRDKQILRENLQANLESVVENLVVEAEREKDTVKDLDLDQQTRDKDQPEPPRMPSMHASGTSAQRG</sequence>
<evidence type="ECO:0000313" key="3">
    <source>
        <dbReference type="Proteomes" id="UP001605036"/>
    </source>
</evidence>
<accession>A0ABD1Z484</accession>
<evidence type="ECO:0000313" key="2">
    <source>
        <dbReference type="EMBL" id="KAL2642585.1"/>
    </source>
</evidence>
<proteinExistence type="predicted"/>
<reference evidence="2 3" key="1">
    <citation type="submission" date="2024-09" db="EMBL/GenBank/DDBJ databases">
        <title>Chromosome-scale assembly of Riccia fluitans.</title>
        <authorList>
            <person name="Paukszto L."/>
            <person name="Sawicki J."/>
            <person name="Karawczyk K."/>
            <person name="Piernik-Szablinska J."/>
            <person name="Szczecinska M."/>
            <person name="Mazdziarz M."/>
        </authorList>
    </citation>
    <scope>NUCLEOTIDE SEQUENCE [LARGE SCALE GENOMIC DNA]</scope>
    <source>
        <strain evidence="2">Rf_01</strain>
        <tissue evidence="2">Aerial parts of the thallus</tissue>
    </source>
</reference>
<feature type="region of interest" description="Disordered" evidence="1">
    <location>
        <begin position="1"/>
        <end position="35"/>
    </location>
</feature>
<feature type="compositionally biased region" description="Basic and acidic residues" evidence="1">
    <location>
        <begin position="61"/>
        <end position="84"/>
    </location>
</feature>
<gene>
    <name evidence="2" type="ORF">R1flu_010172</name>
</gene>
<keyword evidence="3" id="KW-1185">Reference proteome</keyword>
<dbReference type="AlphaFoldDB" id="A0ABD1Z484"/>
<protein>
    <submittedName>
        <fullName evidence="2">Uncharacterized protein</fullName>
    </submittedName>
</protein>
<organism evidence="2 3">
    <name type="scientific">Riccia fluitans</name>
    <dbReference type="NCBI Taxonomy" id="41844"/>
    <lineage>
        <taxon>Eukaryota</taxon>
        <taxon>Viridiplantae</taxon>
        <taxon>Streptophyta</taxon>
        <taxon>Embryophyta</taxon>
        <taxon>Marchantiophyta</taxon>
        <taxon>Marchantiopsida</taxon>
        <taxon>Marchantiidae</taxon>
        <taxon>Marchantiales</taxon>
        <taxon>Ricciaceae</taxon>
        <taxon>Riccia</taxon>
    </lineage>
</organism>